<accession>A0A1A8ICY9</accession>
<feature type="non-terminal residue" evidence="1">
    <location>
        <position position="1"/>
    </location>
</feature>
<dbReference type="EMBL" id="HAED01008815">
    <property type="protein sequence ID" value="SBQ95027.1"/>
    <property type="molecule type" value="Transcribed_RNA"/>
</dbReference>
<reference evidence="1" key="1">
    <citation type="submission" date="2016-05" db="EMBL/GenBank/DDBJ databases">
        <authorList>
            <person name="Lavstsen T."/>
            <person name="Jespersen J.S."/>
        </authorList>
    </citation>
    <scope>NUCLEOTIDE SEQUENCE</scope>
    <source>
        <tissue evidence="1">Brain</tissue>
    </source>
</reference>
<reference evidence="1" key="2">
    <citation type="submission" date="2016-06" db="EMBL/GenBank/DDBJ databases">
        <title>The genome of a short-lived fish provides insights into sex chromosome evolution and the genetic control of aging.</title>
        <authorList>
            <person name="Reichwald K."/>
            <person name="Felder M."/>
            <person name="Petzold A."/>
            <person name="Koch P."/>
            <person name="Groth M."/>
            <person name="Platzer M."/>
        </authorList>
    </citation>
    <scope>NUCLEOTIDE SEQUENCE</scope>
    <source>
        <tissue evidence="1">Brain</tissue>
    </source>
</reference>
<protein>
    <submittedName>
        <fullName evidence="1">Synaptonemal complex protein 1</fullName>
    </submittedName>
</protein>
<name>A0A1A8ICY9_NOTKU</name>
<proteinExistence type="predicted"/>
<gene>
    <name evidence="1" type="primary">SYCP1</name>
</gene>
<evidence type="ECO:0000313" key="1">
    <source>
        <dbReference type="EMBL" id="SBQ95027.1"/>
    </source>
</evidence>
<dbReference type="AlphaFoldDB" id="A0A1A8ICY9"/>
<organism evidence="1">
    <name type="scientific">Nothobranchius kuhntae</name>
    <name type="common">Beira killifish</name>
    <dbReference type="NCBI Taxonomy" id="321403"/>
    <lineage>
        <taxon>Eukaryota</taxon>
        <taxon>Metazoa</taxon>
        <taxon>Chordata</taxon>
        <taxon>Craniata</taxon>
        <taxon>Vertebrata</taxon>
        <taxon>Euteleostomi</taxon>
        <taxon>Actinopterygii</taxon>
        <taxon>Neopterygii</taxon>
        <taxon>Teleostei</taxon>
        <taxon>Neoteleostei</taxon>
        <taxon>Acanthomorphata</taxon>
        <taxon>Ovalentaria</taxon>
        <taxon>Atherinomorphae</taxon>
        <taxon>Cyprinodontiformes</taxon>
        <taxon>Nothobranchiidae</taxon>
        <taxon>Nothobranchius</taxon>
    </lineage>
</organism>
<sequence length="46" mass="5088">FQRPDGPKSPGNSSKVAAIKRIRDAGWTTVMGHDKKKKMTSDKIFA</sequence>